<evidence type="ECO:0008006" key="3">
    <source>
        <dbReference type="Google" id="ProtNLM"/>
    </source>
</evidence>
<dbReference type="EMBL" id="JAYMYR010000004">
    <property type="protein sequence ID" value="KAK7367516.1"/>
    <property type="molecule type" value="Genomic_DNA"/>
</dbReference>
<sequence>MLYASIVEKGCKGKTKNTYPIVFKAEVKHLEWLDNCFIGKTVETCKAKDLKESFILGGFNFIRGHYLGGNCVLLFGEDANLIKKSIEENKGWFESIFEPIIPWEKDFVVTKKYVWAHIRRLPLNLWSRQSLESIVSIIATLVEIDKTTLEMEELERIGDWEEFKNPRRHWGGDNGGGGGRLSPLSHGGHTLLRKSWVSMWKVSSVRKGVRLARTDPIISENEFSGVGSRADVALACTNRTTHLSHPLASPLTPHATQLRASPLTFVGDGGTFAPVSSSRCKSRINALSLACRLATPTRDGDLVALKTHSECGSDSAYSLVVRGPLRVVVVRSEGLSACPVTHV</sequence>
<dbReference type="Proteomes" id="UP001374584">
    <property type="component" value="Unassembled WGS sequence"/>
</dbReference>
<dbReference type="AlphaFoldDB" id="A0AAN9N6Z4"/>
<reference evidence="1 2" key="1">
    <citation type="submission" date="2024-01" db="EMBL/GenBank/DDBJ databases">
        <title>The genomes of 5 underutilized Papilionoideae crops provide insights into root nodulation and disease resistanc.</title>
        <authorList>
            <person name="Jiang F."/>
        </authorList>
    </citation>
    <scope>NUCLEOTIDE SEQUENCE [LARGE SCALE GENOMIC DNA]</scope>
    <source>
        <strain evidence="1">JINMINGXINNONG_FW02</strain>
        <tissue evidence="1">Leaves</tissue>
    </source>
</reference>
<comment type="caution">
    <text evidence="1">The sequence shown here is derived from an EMBL/GenBank/DDBJ whole genome shotgun (WGS) entry which is preliminary data.</text>
</comment>
<protein>
    <recommendedName>
        <fullName evidence="3">DUF4283 domain-containing protein</fullName>
    </recommendedName>
</protein>
<proteinExistence type="predicted"/>
<keyword evidence="2" id="KW-1185">Reference proteome</keyword>
<organism evidence="1 2">
    <name type="scientific">Phaseolus coccineus</name>
    <name type="common">Scarlet runner bean</name>
    <name type="synonym">Phaseolus multiflorus</name>
    <dbReference type="NCBI Taxonomy" id="3886"/>
    <lineage>
        <taxon>Eukaryota</taxon>
        <taxon>Viridiplantae</taxon>
        <taxon>Streptophyta</taxon>
        <taxon>Embryophyta</taxon>
        <taxon>Tracheophyta</taxon>
        <taxon>Spermatophyta</taxon>
        <taxon>Magnoliopsida</taxon>
        <taxon>eudicotyledons</taxon>
        <taxon>Gunneridae</taxon>
        <taxon>Pentapetalae</taxon>
        <taxon>rosids</taxon>
        <taxon>fabids</taxon>
        <taxon>Fabales</taxon>
        <taxon>Fabaceae</taxon>
        <taxon>Papilionoideae</taxon>
        <taxon>50 kb inversion clade</taxon>
        <taxon>NPAAA clade</taxon>
        <taxon>indigoferoid/millettioid clade</taxon>
        <taxon>Phaseoleae</taxon>
        <taxon>Phaseolus</taxon>
    </lineage>
</organism>
<accession>A0AAN9N6Z4</accession>
<evidence type="ECO:0000313" key="2">
    <source>
        <dbReference type="Proteomes" id="UP001374584"/>
    </source>
</evidence>
<name>A0AAN9N6Z4_PHACN</name>
<evidence type="ECO:0000313" key="1">
    <source>
        <dbReference type="EMBL" id="KAK7367516.1"/>
    </source>
</evidence>
<gene>
    <name evidence="1" type="ORF">VNO80_09529</name>
</gene>